<evidence type="ECO:0000313" key="8">
    <source>
        <dbReference type="EMBL" id="KAK5996160.1"/>
    </source>
</evidence>
<dbReference type="Proteomes" id="UP001338125">
    <property type="component" value="Unassembled WGS sequence"/>
</dbReference>
<evidence type="ECO:0000256" key="6">
    <source>
        <dbReference type="SAM" id="Phobius"/>
    </source>
</evidence>
<feature type="region of interest" description="Disordered" evidence="5">
    <location>
        <begin position="165"/>
        <end position="214"/>
    </location>
</feature>
<evidence type="ECO:0000256" key="2">
    <source>
        <dbReference type="ARBA" id="ARBA00022692"/>
    </source>
</evidence>
<proteinExistence type="predicted"/>
<evidence type="ECO:0000256" key="7">
    <source>
        <dbReference type="SAM" id="SignalP"/>
    </source>
</evidence>
<evidence type="ECO:0008006" key="10">
    <source>
        <dbReference type="Google" id="ProtNLM"/>
    </source>
</evidence>
<evidence type="ECO:0000256" key="4">
    <source>
        <dbReference type="ARBA" id="ARBA00023136"/>
    </source>
</evidence>
<evidence type="ECO:0000256" key="5">
    <source>
        <dbReference type="SAM" id="MobiDB-lite"/>
    </source>
</evidence>
<feature type="chain" id="PRO_5045869335" description="Mid2 domain-containing protein" evidence="7">
    <location>
        <begin position="30"/>
        <end position="306"/>
    </location>
</feature>
<comment type="subcellular location">
    <subcellularLocation>
        <location evidence="1">Membrane</location>
        <topology evidence="1">Single-pass membrane protein</topology>
    </subcellularLocation>
</comment>
<keyword evidence="3 6" id="KW-1133">Transmembrane helix</keyword>
<keyword evidence="4 6" id="KW-0472">Membrane</keyword>
<evidence type="ECO:0000256" key="1">
    <source>
        <dbReference type="ARBA" id="ARBA00004167"/>
    </source>
</evidence>
<comment type="caution">
    <text evidence="8">The sequence shown here is derived from an EMBL/GenBank/DDBJ whole genome shotgun (WGS) entry which is preliminary data.</text>
</comment>
<feature type="signal peptide" evidence="7">
    <location>
        <begin position="1"/>
        <end position="29"/>
    </location>
</feature>
<evidence type="ECO:0000313" key="9">
    <source>
        <dbReference type="Proteomes" id="UP001338125"/>
    </source>
</evidence>
<keyword evidence="7" id="KW-0732">Signal</keyword>
<organism evidence="8 9">
    <name type="scientific">Cladobotryum mycophilum</name>
    <dbReference type="NCBI Taxonomy" id="491253"/>
    <lineage>
        <taxon>Eukaryota</taxon>
        <taxon>Fungi</taxon>
        <taxon>Dikarya</taxon>
        <taxon>Ascomycota</taxon>
        <taxon>Pezizomycotina</taxon>
        <taxon>Sordariomycetes</taxon>
        <taxon>Hypocreomycetidae</taxon>
        <taxon>Hypocreales</taxon>
        <taxon>Hypocreaceae</taxon>
        <taxon>Cladobotryum</taxon>
    </lineage>
</organism>
<name>A0ABR0SVD3_9HYPO</name>
<feature type="compositionally biased region" description="Low complexity" evidence="5">
    <location>
        <begin position="167"/>
        <end position="196"/>
    </location>
</feature>
<dbReference type="EMBL" id="JAVFKD010000004">
    <property type="protein sequence ID" value="KAK5996160.1"/>
    <property type="molecule type" value="Genomic_DNA"/>
</dbReference>
<gene>
    <name evidence="8" type="ORF">PT974_04588</name>
</gene>
<dbReference type="PANTHER" id="PTHR15549">
    <property type="entry name" value="PAIRED IMMUNOGLOBULIN-LIKE TYPE 2 RECEPTOR"/>
    <property type="match status" value="1"/>
</dbReference>
<feature type="transmembrane region" description="Helical" evidence="6">
    <location>
        <begin position="219"/>
        <end position="243"/>
    </location>
</feature>
<evidence type="ECO:0000256" key="3">
    <source>
        <dbReference type="ARBA" id="ARBA00022989"/>
    </source>
</evidence>
<keyword evidence="9" id="KW-1185">Reference proteome</keyword>
<reference evidence="8 9" key="1">
    <citation type="submission" date="2024-01" db="EMBL/GenBank/DDBJ databases">
        <title>Complete genome of Cladobotryum mycophilum ATHUM6906.</title>
        <authorList>
            <person name="Christinaki A.C."/>
            <person name="Myridakis A.I."/>
            <person name="Kouvelis V.N."/>
        </authorList>
    </citation>
    <scope>NUCLEOTIDE SEQUENCE [LARGE SCALE GENOMIC DNA]</scope>
    <source>
        <strain evidence="8 9">ATHUM6906</strain>
    </source>
</reference>
<sequence length="306" mass="31813">MARTIFVTVSLSQLLLLAPLLSLTHIAHASCYYPSGGLAPNDVPCTDKTPNAACCGQGYACLSNGICQATGEELQKPGATKFVRGSCTDKNWRSSNCPLFCMDPKADNVGGGEGIFKCPNTTKDLYYCINGYNLNTLNGTNCQTGTNVLFFPGTPSAITTIGVAQETTSTQPSSTSSAPTTTSAATTTSSSTQGTTINTAPADPKTTGELPAPTSNNGAVIGGAVGGSIGGIALVGLLGWLFWRRKKSQTQAAIPMYEADATPVAPVAMKPVEPSYAPVVHEAPDWSAYNHNQSQYGSHSQVYEAP</sequence>
<protein>
    <recommendedName>
        <fullName evidence="10">Mid2 domain-containing protein</fullName>
    </recommendedName>
</protein>
<accession>A0ABR0SVD3</accession>
<dbReference type="InterPro" id="IPR051694">
    <property type="entry name" value="Immunoregulatory_rcpt-like"/>
</dbReference>
<keyword evidence="2 6" id="KW-0812">Transmembrane</keyword>